<dbReference type="EMBL" id="FNHP01000008">
    <property type="protein sequence ID" value="SDM57160.1"/>
    <property type="molecule type" value="Genomic_DNA"/>
</dbReference>
<sequence length="384" mass="39344">MPSPSTRHSAVAIAACTFAVQAAAGAGGLLRRVQYFPAGPFRSGDTRPDDVPAWRIDAASAARVIERFNARLARKPLVIDYEHQTLHKEKNGQPAPAAGWPRTLEWVEGEGLFGTVEMTARAAAAIDGREYLYFSPVFSYSKADGTVLEVLMGALTNDPGIQGMQPLSLVAAATAAFLPPPDLPQEPTVNPLLKALLAALGLPESTTEDAAIAALTALGPLQPLQARAGVASAACAALQLPADATPEAVTAAATSLRAAPADPARFVPVEAVSALQGQIAALTARQHEADVHALIQPALADGRLLPALEGWARELGKKDVAALTAYLDSAQPIAALTGTQTGGQPPGGTARGDAQLSLAELAVCTAMGLTPEQYKAGAAAAAAA</sequence>
<evidence type="ECO:0000313" key="2">
    <source>
        <dbReference type="Proteomes" id="UP000198552"/>
    </source>
</evidence>
<dbReference type="AlphaFoldDB" id="A0A1G9UB17"/>
<protein>
    <submittedName>
        <fullName evidence="1">Mu-like prophage I protein</fullName>
    </submittedName>
</protein>
<name>A0A1G9UB17_9BURK</name>
<proteinExistence type="predicted"/>
<accession>A0A1G9UB17</accession>
<dbReference type="RefSeq" id="WP_091571188.1">
    <property type="nucleotide sequence ID" value="NZ_FNHP01000008.1"/>
</dbReference>
<dbReference type="Proteomes" id="UP000198552">
    <property type="component" value="Unassembled WGS sequence"/>
</dbReference>
<gene>
    <name evidence="1" type="ORF">SAMN05428957_10884</name>
</gene>
<evidence type="ECO:0000313" key="1">
    <source>
        <dbReference type="EMBL" id="SDM57160.1"/>
    </source>
</evidence>
<reference evidence="2" key="1">
    <citation type="submission" date="2016-10" db="EMBL/GenBank/DDBJ databases">
        <authorList>
            <person name="Varghese N."/>
            <person name="Submissions S."/>
        </authorList>
    </citation>
    <scope>NUCLEOTIDE SEQUENCE [LARGE SCALE GENOMIC DNA]</scope>
    <source>
        <strain evidence="2">EPL6</strain>
    </source>
</reference>
<dbReference type="PIRSF" id="PIRSF016624">
    <property type="entry name" value="Mu_prophg_I"/>
    <property type="match status" value="1"/>
</dbReference>
<dbReference type="InterPro" id="IPR012106">
    <property type="entry name" value="Phage_Mu_Gp1"/>
</dbReference>
<dbReference type="OrthoDB" id="2043985at2"/>
<keyword evidence="2" id="KW-1185">Reference proteome</keyword>
<dbReference type="Pfam" id="PF10123">
    <property type="entry name" value="Mu-like_Pro"/>
    <property type="match status" value="1"/>
</dbReference>
<organism evidence="1 2">
    <name type="scientific">Oryzisolibacter propanilivorax</name>
    <dbReference type="NCBI Taxonomy" id="1527607"/>
    <lineage>
        <taxon>Bacteria</taxon>
        <taxon>Pseudomonadati</taxon>
        <taxon>Pseudomonadota</taxon>
        <taxon>Betaproteobacteria</taxon>
        <taxon>Burkholderiales</taxon>
        <taxon>Comamonadaceae</taxon>
        <taxon>Oryzisolibacter</taxon>
    </lineage>
</organism>
<dbReference type="STRING" id="1527607.SAMN05428957_10884"/>